<feature type="region of interest" description="Disordered" evidence="8">
    <location>
        <begin position="910"/>
        <end position="968"/>
    </location>
</feature>
<feature type="transmembrane region" description="Helical" evidence="9">
    <location>
        <begin position="566"/>
        <end position="588"/>
    </location>
</feature>
<comment type="similarity">
    <text evidence="2">Belongs to the CSC1 (TC 1.A.17) family.</text>
</comment>
<feature type="compositionally biased region" description="Acidic residues" evidence="8">
    <location>
        <begin position="822"/>
        <end position="838"/>
    </location>
</feature>
<dbReference type="GO" id="GO:0005227">
    <property type="term" value="F:calcium-activated cation channel activity"/>
    <property type="evidence" value="ECO:0007669"/>
    <property type="project" value="InterPro"/>
</dbReference>
<keyword evidence="5 9" id="KW-1133">Transmembrane helix</keyword>
<evidence type="ECO:0000256" key="4">
    <source>
        <dbReference type="ARBA" id="ARBA00022692"/>
    </source>
</evidence>
<feature type="transmembrane region" description="Helical" evidence="9">
    <location>
        <begin position="727"/>
        <end position="747"/>
    </location>
</feature>
<dbReference type="InterPro" id="IPR027815">
    <property type="entry name" value="CSC1/OSCA1-like_cyt"/>
</dbReference>
<feature type="compositionally biased region" description="Acidic residues" evidence="8">
    <location>
        <begin position="154"/>
        <end position="164"/>
    </location>
</feature>
<keyword evidence="3" id="KW-0813">Transport</keyword>
<dbReference type="PhylomeDB" id="A0A0D2VNA4"/>
<dbReference type="RefSeq" id="XP_004363696.1">
    <property type="nucleotide sequence ID" value="XM_004363639.2"/>
</dbReference>
<evidence type="ECO:0000259" key="12">
    <source>
        <dbReference type="Pfam" id="PF14703"/>
    </source>
</evidence>
<evidence type="ECO:0000256" key="6">
    <source>
        <dbReference type="ARBA" id="ARBA00023136"/>
    </source>
</evidence>
<dbReference type="InterPro" id="IPR032880">
    <property type="entry name" value="CSC1/OSCA1-like_N"/>
</dbReference>
<dbReference type="InterPro" id="IPR045122">
    <property type="entry name" value="Csc1-like"/>
</dbReference>
<feature type="compositionally biased region" description="Low complexity" evidence="8">
    <location>
        <begin position="60"/>
        <end position="89"/>
    </location>
</feature>
<dbReference type="OrthoDB" id="1689567at2759"/>
<feature type="domain" description="CSC1/OSCA1-like 7TM region" evidence="10">
    <location>
        <begin position="476"/>
        <end position="745"/>
    </location>
</feature>
<keyword evidence="4 9" id="KW-0812">Transmembrane</keyword>
<evidence type="ECO:0000256" key="9">
    <source>
        <dbReference type="SAM" id="Phobius"/>
    </source>
</evidence>
<feature type="transmembrane region" description="Helical" evidence="9">
    <location>
        <begin position="470"/>
        <end position="490"/>
    </location>
</feature>
<comment type="subcellular location">
    <subcellularLocation>
        <location evidence="1">Membrane</location>
        <topology evidence="1">Multi-pass membrane protein</topology>
    </subcellularLocation>
</comment>
<evidence type="ECO:0000256" key="5">
    <source>
        <dbReference type="ARBA" id="ARBA00022989"/>
    </source>
</evidence>
<keyword evidence="7" id="KW-0175">Coiled coil</keyword>
<dbReference type="EMBL" id="KE346363">
    <property type="protein sequence ID" value="KJE91767.1"/>
    <property type="molecule type" value="Genomic_DNA"/>
</dbReference>
<evidence type="ECO:0000259" key="10">
    <source>
        <dbReference type="Pfam" id="PF02714"/>
    </source>
</evidence>
<dbReference type="AlphaFoldDB" id="A0A0D2VNA4"/>
<feature type="compositionally biased region" description="Polar residues" evidence="8">
    <location>
        <begin position="921"/>
        <end position="947"/>
    </location>
</feature>
<evidence type="ECO:0000313" key="14">
    <source>
        <dbReference type="Proteomes" id="UP000008743"/>
    </source>
</evidence>
<dbReference type="InterPro" id="IPR003864">
    <property type="entry name" value="CSC1/OSCA1-like_7TM"/>
</dbReference>
<reference evidence="14" key="1">
    <citation type="submission" date="2011-02" db="EMBL/GenBank/DDBJ databases">
        <title>The Genome Sequence of Capsaspora owczarzaki ATCC 30864.</title>
        <authorList>
            <person name="Russ C."/>
            <person name="Cuomo C."/>
            <person name="Burger G."/>
            <person name="Gray M.W."/>
            <person name="Holland P.W.H."/>
            <person name="King N."/>
            <person name="Lang F.B.F."/>
            <person name="Roger A.J."/>
            <person name="Ruiz-Trillo I."/>
            <person name="Young S.K."/>
            <person name="Zeng Q."/>
            <person name="Gargeya S."/>
            <person name="Alvarado L."/>
            <person name="Berlin A."/>
            <person name="Chapman S.B."/>
            <person name="Chen Z."/>
            <person name="Freedman E."/>
            <person name="Gellesch M."/>
            <person name="Goldberg J."/>
            <person name="Griggs A."/>
            <person name="Gujja S."/>
            <person name="Heilman E."/>
            <person name="Heiman D."/>
            <person name="Howarth C."/>
            <person name="Mehta T."/>
            <person name="Neiman D."/>
            <person name="Pearson M."/>
            <person name="Roberts A."/>
            <person name="Saif S."/>
            <person name="Shea T."/>
            <person name="Shenoy N."/>
            <person name="Sisk P."/>
            <person name="Stolte C."/>
            <person name="Sykes S."/>
            <person name="White J."/>
            <person name="Yandava C."/>
            <person name="Haas B."/>
            <person name="Nusbaum C."/>
            <person name="Birren B."/>
        </authorList>
    </citation>
    <scope>NUCLEOTIDE SEQUENCE</scope>
    <source>
        <strain evidence="14">ATCC 30864</strain>
    </source>
</reference>
<evidence type="ECO:0000256" key="2">
    <source>
        <dbReference type="ARBA" id="ARBA00007779"/>
    </source>
</evidence>
<dbReference type="InParanoid" id="A0A0D2VNA4"/>
<feature type="transmembrane region" description="Helical" evidence="9">
    <location>
        <begin position="759"/>
        <end position="783"/>
    </location>
</feature>
<feature type="transmembrane region" description="Helical" evidence="9">
    <location>
        <begin position="259"/>
        <end position="279"/>
    </location>
</feature>
<dbReference type="Pfam" id="PF02714">
    <property type="entry name" value="RSN1_7TM"/>
    <property type="match status" value="1"/>
</dbReference>
<dbReference type="Pfam" id="PF13967">
    <property type="entry name" value="RSN1_TM"/>
    <property type="match status" value="1"/>
</dbReference>
<keyword evidence="6 9" id="KW-0472">Membrane</keyword>
<evidence type="ECO:0000313" key="13">
    <source>
        <dbReference type="EMBL" id="KJE91767.1"/>
    </source>
</evidence>
<feature type="transmembrane region" description="Helical" evidence="9">
    <location>
        <begin position="525"/>
        <end position="545"/>
    </location>
</feature>
<dbReference type="Proteomes" id="UP000008743">
    <property type="component" value="Unassembled WGS sequence"/>
</dbReference>
<dbReference type="PANTHER" id="PTHR13018:SF5">
    <property type="entry name" value="RE44586P"/>
    <property type="match status" value="1"/>
</dbReference>
<dbReference type="eggNOG" id="KOG1134">
    <property type="taxonomic scope" value="Eukaryota"/>
</dbReference>
<organism evidence="13 14">
    <name type="scientific">Capsaspora owczarzaki (strain ATCC 30864)</name>
    <dbReference type="NCBI Taxonomy" id="595528"/>
    <lineage>
        <taxon>Eukaryota</taxon>
        <taxon>Filasterea</taxon>
        <taxon>Capsaspora</taxon>
    </lineage>
</organism>
<sequence>MSSGECNLNTTAERLQDGGIPATLAINIPGFVLLFALFCYFNRAPRAAAQTSERAPLLDSQSRSSAATATASTSSSTSTPSGTSAAAATQYSKKRPSAQRLLSYDETGSSTGLLGRSHAADADADAHDRPANAAANAANAGGGNGSAESMLQDSQDDDDDDQPDETVVELVDDRDARFFHGMGYISWIGPLIKRTDAEMSKTAGIDAIHYLVFTRVLLVLTAAMALLSTGVVLPINYLASDSFHGFAATTISNIPSNSNSIWVHVVFTGVYAFGTYYALSRFYAWVQRTHHQWRVERHDTVMISNIPIEVGPEIVRQHFGWAYPEATVRDVRLAYDVREISSVFKRLRHARHALDRAEGLRRRDGGDGPTSRKPMFYGPVVNDIEYYREEIRALEAQVESCKQRLQGASAGIAFVSFEAPEMAATIIAQHRSGWPKHSMHSALLRPTSWFVELAPLPSDIHWPALGISNFAWYIRFLVVNAILLLFLLFFTTPISLLSSLERLSKTEAFSGISASIADSSFLTNYLPTLLLFLFALLLPLIIFWSTELEEHRTRSNMHLSLARKTFAYLVMSILILPGFLLTSADAFIEITLGKNESLVDKFECVFLPDNGALFVNYLLMASLLGIPIAMLNLLPLLVFKYRVWRAVTASELARAQRAKKQTFSYGEEYARLAAIFCIVLVFSTTCPIITVIGVVYFGLKYLSDKYALCFVHNPTFTSDGRLIKTSINFILVCVVIFEIIVLGFFILKTEAASPISRTLLIVLVLTLFLIALKFFKVSCYPLVGFRPPSKQERMARQLRAPEQPNGAQSVSVAGSGVIPPADADEDAPSDVGSESDDDFNADLAFAASDDEEDYVAQKQQRQARQLQRAARRHAKEQQEADMAASAAVTSREHERPYVPPFMLNWSAKGEWSSEPRWENFGAQQRPAQQIRSPPQPVVTTQPASRDLTSPVVIPRDDSHADAHELHPE</sequence>
<dbReference type="PANTHER" id="PTHR13018">
    <property type="entry name" value="PROBABLE MEMBRANE PROTEIN DUF221-RELATED"/>
    <property type="match status" value="1"/>
</dbReference>
<accession>A0A0D2VNA4</accession>
<feature type="coiled-coil region" evidence="7">
    <location>
        <begin position="384"/>
        <end position="411"/>
    </location>
</feature>
<feature type="region of interest" description="Disordered" evidence="8">
    <location>
        <begin position="50"/>
        <end position="164"/>
    </location>
</feature>
<feature type="compositionally biased region" description="Basic and acidic residues" evidence="8">
    <location>
        <begin position="954"/>
        <end position="968"/>
    </location>
</feature>
<dbReference type="GO" id="GO:0005886">
    <property type="term" value="C:plasma membrane"/>
    <property type="evidence" value="ECO:0007669"/>
    <property type="project" value="TreeGrafter"/>
</dbReference>
<evidence type="ECO:0000256" key="8">
    <source>
        <dbReference type="SAM" id="MobiDB-lite"/>
    </source>
</evidence>
<feature type="transmembrane region" description="Helical" evidence="9">
    <location>
        <begin position="216"/>
        <end position="239"/>
    </location>
</feature>
<evidence type="ECO:0000256" key="1">
    <source>
        <dbReference type="ARBA" id="ARBA00004141"/>
    </source>
</evidence>
<feature type="region of interest" description="Disordered" evidence="8">
    <location>
        <begin position="793"/>
        <end position="838"/>
    </location>
</feature>
<evidence type="ECO:0000259" key="11">
    <source>
        <dbReference type="Pfam" id="PF13967"/>
    </source>
</evidence>
<feature type="compositionally biased region" description="Basic and acidic residues" evidence="8">
    <location>
        <begin position="118"/>
        <end position="130"/>
    </location>
</feature>
<feature type="transmembrane region" description="Helical" evidence="9">
    <location>
        <begin position="20"/>
        <end position="41"/>
    </location>
</feature>
<evidence type="ECO:0000256" key="3">
    <source>
        <dbReference type="ARBA" id="ARBA00022448"/>
    </source>
</evidence>
<evidence type="ECO:0000256" key="7">
    <source>
        <dbReference type="SAM" id="Coils"/>
    </source>
</evidence>
<dbReference type="Pfam" id="PF14703">
    <property type="entry name" value="PHM7_cyt"/>
    <property type="match status" value="1"/>
</dbReference>
<dbReference type="OMA" id="HCHHEER"/>
<feature type="region of interest" description="Disordered" evidence="8">
    <location>
        <begin position="850"/>
        <end position="893"/>
    </location>
</feature>
<feature type="compositionally biased region" description="Low complexity" evidence="8">
    <location>
        <begin position="856"/>
        <end position="868"/>
    </location>
</feature>
<gene>
    <name evidence="13" type="ORF">CAOG_002857</name>
</gene>
<name>A0A0D2VNA4_CAPO3</name>
<protein>
    <submittedName>
        <fullName evidence="13">Uncharacterized protein</fullName>
    </submittedName>
</protein>
<proteinExistence type="inferred from homology"/>
<feature type="transmembrane region" description="Helical" evidence="9">
    <location>
        <begin position="617"/>
        <end position="639"/>
    </location>
</feature>
<dbReference type="STRING" id="595528.A0A0D2VNA4"/>
<feature type="domain" description="CSC1/OSCA1-like N-terminal transmembrane" evidence="11">
    <location>
        <begin position="180"/>
        <end position="281"/>
    </location>
</feature>
<keyword evidence="14" id="KW-1185">Reference proteome</keyword>
<feature type="domain" description="CSC1/OSCA1-like cytosolic" evidence="12">
    <location>
        <begin position="300"/>
        <end position="463"/>
    </location>
</feature>
<feature type="transmembrane region" description="Helical" evidence="9">
    <location>
        <begin position="669"/>
        <end position="697"/>
    </location>
</feature>